<accession>A0A0E9XLL9</accession>
<organism evidence="2">
    <name type="scientific">Anguilla anguilla</name>
    <name type="common">European freshwater eel</name>
    <name type="synonym">Muraena anguilla</name>
    <dbReference type="NCBI Taxonomy" id="7936"/>
    <lineage>
        <taxon>Eukaryota</taxon>
        <taxon>Metazoa</taxon>
        <taxon>Chordata</taxon>
        <taxon>Craniata</taxon>
        <taxon>Vertebrata</taxon>
        <taxon>Euteleostomi</taxon>
        <taxon>Actinopterygii</taxon>
        <taxon>Neopterygii</taxon>
        <taxon>Teleostei</taxon>
        <taxon>Anguilliformes</taxon>
        <taxon>Anguillidae</taxon>
        <taxon>Anguilla</taxon>
    </lineage>
</organism>
<keyword evidence="1" id="KW-0732">Signal</keyword>
<feature type="chain" id="PRO_5002435533" description="Secreted protein" evidence="1">
    <location>
        <begin position="19"/>
        <end position="75"/>
    </location>
</feature>
<sequence length="75" mass="8713">MFFLVFFRVPCFFTCVLLSPIPKSTFCHYLLALDKIVYLLYGTAPYCMFLRSTSLLFNAARGLRTTDLYGLCFLF</sequence>
<proteinExistence type="predicted"/>
<dbReference type="EMBL" id="GBXM01005286">
    <property type="protein sequence ID" value="JAI03292.1"/>
    <property type="molecule type" value="Transcribed_RNA"/>
</dbReference>
<dbReference type="AlphaFoldDB" id="A0A0E9XLL9"/>
<feature type="signal peptide" evidence="1">
    <location>
        <begin position="1"/>
        <end position="18"/>
    </location>
</feature>
<evidence type="ECO:0000313" key="2">
    <source>
        <dbReference type="EMBL" id="JAI03292.1"/>
    </source>
</evidence>
<reference evidence="2" key="1">
    <citation type="submission" date="2014-11" db="EMBL/GenBank/DDBJ databases">
        <authorList>
            <person name="Amaro Gonzalez C."/>
        </authorList>
    </citation>
    <scope>NUCLEOTIDE SEQUENCE</scope>
</reference>
<evidence type="ECO:0008006" key="3">
    <source>
        <dbReference type="Google" id="ProtNLM"/>
    </source>
</evidence>
<evidence type="ECO:0000256" key="1">
    <source>
        <dbReference type="SAM" id="SignalP"/>
    </source>
</evidence>
<protein>
    <recommendedName>
        <fullName evidence="3">Secreted protein</fullName>
    </recommendedName>
</protein>
<name>A0A0E9XLL9_ANGAN</name>
<reference evidence="2" key="2">
    <citation type="journal article" date="2015" name="Fish Shellfish Immunol.">
        <title>Early steps in the European eel (Anguilla anguilla)-Vibrio vulnificus interaction in the gills: Role of the RtxA13 toxin.</title>
        <authorList>
            <person name="Callol A."/>
            <person name="Pajuelo D."/>
            <person name="Ebbesson L."/>
            <person name="Teles M."/>
            <person name="MacKenzie S."/>
            <person name="Amaro C."/>
        </authorList>
    </citation>
    <scope>NUCLEOTIDE SEQUENCE</scope>
</reference>